<feature type="chain" id="PRO_5033596642" evidence="2">
    <location>
        <begin position="21"/>
        <end position="380"/>
    </location>
</feature>
<protein>
    <submittedName>
        <fullName evidence="3">Uncharacterized protein</fullName>
    </submittedName>
</protein>
<dbReference type="EnsemblMetazoa" id="CLYHEMT007007.1">
    <property type="protein sequence ID" value="CLYHEMP007007.1"/>
    <property type="gene ID" value="CLYHEMG007007"/>
</dbReference>
<keyword evidence="1" id="KW-0175">Coiled coil</keyword>
<dbReference type="OrthoDB" id="5987785at2759"/>
<dbReference type="AlphaFoldDB" id="A0A7M5V6U0"/>
<feature type="signal peptide" evidence="2">
    <location>
        <begin position="1"/>
        <end position="20"/>
    </location>
</feature>
<evidence type="ECO:0000313" key="3">
    <source>
        <dbReference type="EnsemblMetazoa" id="CLYHEMP007007.2"/>
    </source>
</evidence>
<feature type="coiled-coil region" evidence="1">
    <location>
        <begin position="123"/>
        <end position="150"/>
    </location>
</feature>
<evidence type="ECO:0000256" key="1">
    <source>
        <dbReference type="SAM" id="Coils"/>
    </source>
</evidence>
<reference evidence="3" key="1">
    <citation type="submission" date="2021-01" db="UniProtKB">
        <authorList>
            <consortium name="EnsemblMetazoa"/>
        </authorList>
    </citation>
    <scope>IDENTIFICATION</scope>
</reference>
<dbReference type="EnsemblMetazoa" id="CLYHEMT007007.2">
    <property type="protein sequence ID" value="CLYHEMP007007.2"/>
    <property type="gene ID" value="CLYHEMG007007"/>
</dbReference>
<accession>A0A7M5V6U0</accession>
<sequence>MEFRKLLLFFLVVSPLQVFSKYFYARHFTLGPNCEFKGYAPGGNKIMVQKIEAPVATMQKGLFAGLAGNMKKGAAGAQHSVMLLKGFGKLANIAPKLGPALGLFGVAFSIVKSFTDPSPQDILDQANKAIAELTEEVNNRLDEMKGYVEEKVIKLEKDLIEREYQSLFRIWSNCLKETTKEKVDECQEDAAKDIMGARPKFAIFWDRVQSNEMFPGYDVKRLEANLLTFRDYVILCFASLSALTASLENEPGKKLDYQRYANDLNYEIDWSVKYVKNAFDIIRRMHIGGNNCKDTFKCTRLKEVWEGWPGAHTQDFRLCSCVFDRADVSTMKCEEKIMIRVDGKTKLPTYQWYYTGKTDRQSGIMQKLEKCGCMNIKGTI</sequence>
<evidence type="ECO:0000313" key="4">
    <source>
        <dbReference type="Proteomes" id="UP000594262"/>
    </source>
</evidence>
<name>A0A7M5V6U0_9CNID</name>
<keyword evidence="4" id="KW-1185">Reference proteome</keyword>
<dbReference type="Proteomes" id="UP000594262">
    <property type="component" value="Unplaced"/>
</dbReference>
<keyword evidence="2" id="KW-0732">Signal</keyword>
<evidence type="ECO:0000256" key="2">
    <source>
        <dbReference type="SAM" id="SignalP"/>
    </source>
</evidence>
<proteinExistence type="predicted"/>
<organism evidence="3 4">
    <name type="scientific">Clytia hemisphaerica</name>
    <dbReference type="NCBI Taxonomy" id="252671"/>
    <lineage>
        <taxon>Eukaryota</taxon>
        <taxon>Metazoa</taxon>
        <taxon>Cnidaria</taxon>
        <taxon>Hydrozoa</taxon>
        <taxon>Hydroidolina</taxon>
        <taxon>Leptothecata</taxon>
        <taxon>Obeliida</taxon>
        <taxon>Clytiidae</taxon>
        <taxon>Clytia</taxon>
    </lineage>
</organism>